<name>A0ABX1D8K5_9FLAO</name>
<accession>A0ABX1D8K5</accession>
<evidence type="ECO:0000313" key="2">
    <source>
        <dbReference type="Proteomes" id="UP000703674"/>
    </source>
</evidence>
<proteinExistence type="predicted"/>
<reference evidence="1 2" key="1">
    <citation type="submission" date="2020-03" db="EMBL/GenBank/DDBJ databases">
        <title>Salinimicrobium sp. nov, isolated from SCS.</title>
        <authorList>
            <person name="Cao W.R."/>
        </authorList>
    </citation>
    <scope>NUCLEOTIDE SEQUENCE [LARGE SCALE GENOMIC DNA]</scope>
    <source>
        <strain evidence="2">J15B91</strain>
    </source>
</reference>
<comment type="caution">
    <text evidence="1">The sequence shown here is derived from an EMBL/GenBank/DDBJ whole genome shotgun (WGS) entry which is preliminary data.</text>
</comment>
<sequence>IRIIPNVPLIAVNDSLVRITDIDTLPVKFTAAYNNWTNQYSISFEKNERQNYRLTVLPGAFTDFFGRENDTIRSSFRTPALSDLGNLVVNLQGVQEFPVIVQLTTEKGE</sequence>
<dbReference type="Proteomes" id="UP000703674">
    <property type="component" value="Unassembled WGS sequence"/>
</dbReference>
<gene>
    <name evidence="1" type="ORF">HC175_21895</name>
</gene>
<dbReference type="EMBL" id="JAAVJR010001295">
    <property type="protein sequence ID" value="NJW55569.1"/>
    <property type="molecule type" value="Genomic_DNA"/>
</dbReference>
<protein>
    <submittedName>
        <fullName evidence="1">Uncharacterized protein</fullName>
    </submittedName>
</protein>
<organism evidence="1 2">
    <name type="scientific">Salinimicrobium oceani</name>
    <dbReference type="NCBI Taxonomy" id="2722702"/>
    <lineage>
        <taxon>Bacteria</taxon>
        <taxon>Pseudomonadati</taxon>
        <taxon>Bacteroidota</taxon>
        <taxon>Flavobacteriia</taxon>
        <taxon>Flavobacteriales</taxon>
        <taxon>Flavobacteriaceae</taxon>
        <taxon>Salinimicrobium</taxon>
    </lineage>
</organism>
<feature type="non-terminal residue" evidence="1">
    <location>
        <position position="1"/>
    </location>
</feature>
<keyword evidence="2" id="KW-1185">Reference proteome</keyword>
<evidence type="ECO:0000313" key="1">
    <source>
        <dbReference type="EMBL" id="NJW55569.1"/>
    </source>
</evidence>
<feature type="non-terminal residue" evidence="1">
    <location>
        <position position="109"/>
    </location>
</feature>